<evidence type="ECO:0000313" key="1">
    <source>
        <dbReference type="EMBL" id="THY10294.1"/>
    </source>
</evidence>
<dbReference type="EMBL" id="QZBD01000622">
    <property type="protein sequence ID" value="THY10294.1"/>
    <property type="molecule type" value="Genomic_DNA"/>
</dbReference>
<name>A0A4S9K528_AURPU</name>
<dbReference type="AlphaFoldDB" id="A0A4S9K528"/>
<sequence length="94" mass="10799">MYDSLLAITAQEGCGFAVYDVQALPHCFRDRKSRRAAHYYERHLSHNSPPVMRWDSLPHGAVYSNLLEHCDTPDGPLFLHRSEYAIHYDIAIPS</sequence>
<dbReference type="Proteomes" id="UP000306584">
    <property type="component" value="Unassembled WGS sequence"/>
</dbReference>
<gene>
    <name evidence="1" type="ORF">D6D01_09336</name>
</gene>
<proteinExistence type="predicted"/>
<evidence type="ECO:0000313" key="2">
    <source>
        <dbReference type="Proteomes" id="UP000306584"/>
    </source>
</evidence>
<protein>
    <submittedName>
        <fullName evidence="1">Uncharacterized protein</fullName>
    </submittedName>
</protein>
<organism evidence="1 2">
    <name type="scientific">Aureobasidium pullulans</name>
    <name type="common">Black yeast</name>
    <name type="synonym">Pullularia pullulans</name>
    <dbReference type="NCBI Taxonomy" id="5580"/>
    <lineage>
        <taxon>Eukaryota</taxon>
        <taxon>Fungi</taxon>
        <taxon>Dikarya</taxon>
        <taxon>Ascomycota</taxon>
        <taxon>Pezizomycotina</taxon>
        <taxon>Dothideomycetes</taxon>
        <taxon>Dothideomycetidae</taxon>
        <taxon>Dothideales</taxon>
        <taxon>Saccotheciaceae</taxon>
        <taxon>Aureobasidium</taxon>
    </lineage>
</organism>
<reference evidence="1 2" key="1">
    <citation type="submission" date="2018-10" db="EMBL/GenBank/DDBJ databases">
        <title>Fifty Aureobasidium pullulans genomes reveal a recombining polyextremotolerant generalist.</title>
        <authorList>
            <person name="Gostincar C."/>
            <person name="Turk M."/>
            <person name="Zajc J."/>
            <person name="Gunde-Cimerman N."/>
        </authorList>
    </citation>
    <scope>NUCLEOTIDE SEQUENCE [LARGE SCALE GENOMIC DNA]</scope>
    <source>
        <strain evidence="1 2">EXF-6604</strain>
    </source>
</reference>
<accession>A0A4S9K528</accession>
<comment type="caution">
    <text evidence="1">The sequence shown here is derived from an EMBL/GenBank/DDBJ whole genome shotgun (WGS) entry which is preliminary data.</text>
</comment>